<dbReference type="PRINTS" id="PR00039">
    <property type="entry name" value="HTHLYSR"/>
</dbReference>
<dbReference type="Pfam" id="PF00126">
    <property type="entry name" value="HTH_1"/>
    <property type="match status" value="1"/>
</dbReference>
<dbReference type="PANTHER" id="PTHR30427">
    <property type="entry name" value="TRANSCRIPTIONAL ACTIVATOR PROTEIN LYSR"/>
    <property type="match status" value="1"/>
</dbReference>
<organism evidence="2 3">
    <name type="scientific">Brucella haematophila</name>
    <dbReference type="NCBI Taxonomy" id="419474"/>
    <lineage>
        <taxon>Bacteria</taxon>
        <taxon>Pseudomonadati</taxon>
        <taxon>Pseudomonadota</taxon>
        <taxon>Alphaproteobacteria</taxon>
        <taxon>Hyphomicrobiales</taxon>
        <taxon>Brucellaceae</taxon>
        <taxon>Brucella/Ochrobactrum group</taxon>
        <taxon>Brucella</taxon>
    </lineage>
</organism>
<evidence type="ECO:0000313" key="2">
    <source>
        <dbReference type="EMBL" id="NKC05066.1"/>
    </source>
</evidence>
<dbReference type="InterPro" id="IPR000847">
    <property type="entry name" value="LysR_HTH_N"/>
</dbReference>
<proteinExistence type="predicted"/>
<dbReference type="Proteomes" id="UP000704467">
    <property type="component" value="Unassembled WGS sequence"/>
</dbReference>
<dbReference type="Gene3D" id="1.10.10.10">
    <property type="entry name" value="Winged helix-like DNA-binding domain superfamily/Winged helix DNA-binding domain"/>
    <property type="match status" value="1"/>
</dbReference>
<protein>
    <submittedName>
        <fullName evidence="2">LysR family transcriptional regulator</fullName>
    </submittedName>
</protein>
<accession>A0ABX1DR76</accession>
<dbReference type="EMBL" id="JAAVLN010000003">
    <property type="protein sequence ID" value="NKC05066.1"/>
    <property type="molecule type" value="Genomic_DNA"/>
</dbReference>
<dbReference type="SUPFAM" id="SSF46785">
    <property type="entry name" value="Winged helix' DNA-binding domain"/>
    <property type="match status" value="1"/>
</dbReference>
<evidence type="ECO:0000313" key="3">
    <source>
        <dbReference type="Proteomes" id="UP000704467"/>
    </source>
</evidence>
<reference evidence="2 3" key="1">
    <citation type="submission" date="2020-03" db="EMBL/GenBank/DDBJ databases">
        <title>Whole genome sequencing of clinical and environmental type strains of Ochrobactrum.</title>
        <authorList>
            <person name="Dharne M."/>
        </authorList>
    </citation>
    <scope>NUCLEOTIDE SEQUENCE [LARGE SCALE GENOMIC DNA]</scope>
    <source>
        <strain evidence="2 3">CIP 109452</strain>
    </source>
</reference>
<comment type="caution">
    <text evidence="2">The sequence shown here is derived from an EMBL/GenBank/DDBJ whole genome shotgun (WGS) entry which is preliminary data.</text>
</comment>
<dbReference type="PROSITE" id="PS50931">
    <property type="entry name" value="HTH_LYSR"/>
    <property type="match status" value="1"/>
</dbReference>
<dbReference type="PANTHER" id="PTHR30427:SF1">
    <property type="entry name" value="TRANSCRIPTIONAL ACTIVATOR PROTEIN LYSR"/>
    <property type="match status" value="1"/>
</dbReference>
<dbReference type="InterPro" id="IPR036390">
    <property type="entry name" value="WH_DNA-bd_sf"/>
</dbReference>
<dbReference type="InterPro" id="IPR036388">
    <property type="entry name" value="WH-like_DNA-bd_sf"/>
</dbReference>
<evidence type="ECO:0000259" key="1">
    <source>
        <dbReference type="PROSITE" id="PS50931"/>
    </source>
</evidence>
<gene>
    <name evidence="2" type="ORF">HED55_23580</name>
</gene>
<keyword evidence="3" id="KW-1185">Reference proteome</keyword>
<feature type="domain" description="HTH lysR-type" evidence="1">
    <location>
        <begin position="1"/>
        <end position="58"/>
    </location>
</feature>
<sequence length="64" mass="7220">MNIRQLEAFRAVMSCGSVSGAAQMLNVSQPAISQQIILLEQSCRFSLFERVKRGFTRLAKPKLY</sequence>
<name>A0ABX1DR76_9HYPH</name>